<sequence length="72" mass="8078">MTTTFHGFDGHRREILDLSIKPELDEREINLVDESGLFTSPFRWCGRAGSYIAITVVHVLGTGTHPWHLGSV</sequence>
<keyword evidence="2" id="KW-1185">Reference proteome</keyword>
<organism evidence="1 2">
    <name type="scientific">Agaricus bisporus var. burnettii (strain JB137-S8 / ATCC MYA-4627 / FGSC 10392)</name>
    <name type="common">White button mushroom</name>
    <dbReference type="NCBI Taxonomy" id="597362"/>
    <lineage>
        <taxon>Eukaryota</taxon>
        <taxon>Fungi</taxon>
        <taxon>Dikarya</taxon>
        <taxon>Basidiomycota</taxon>
        <taxon>Agaricomycotina</taxon>
        <taxon>Agaricomycetes</taxon>
        <taxon>Agaricomycetidae</taxon>
        <taxon>Agaricales</taxon>
        <taxon>Agaricineae</taxon>
        <taxon>Agaricaceae</taxon>
        <taxon>Agaricus</taxon>
    </lineage>
</organism>
<accession>K5X292</accession>
<evidence type="ECO:0000313" key="2">
    <source>
        <dbReference type="Proteomes" id="UP000008493"/>
    </source>
</evidence>
<dbReference type="GeneID" id="18831902"/>
<dbReference type="InParanoid" id="K5X292"/>
<reference evidence="2" key="1">
    <citation type="journal article" date="2012" name="Proc. Natl. Acad. Sci. U.S.A.">
        <title>Genome sequence of the button mushroom Agaricus bisporus reveals mechanisms governing adaptation to a humic-rich ecological niche.</title>
        <authorList>
            <person name="Morin E."/>
            <person name="Kohler A."/>
            <person name="Baker A.R."/>
            <person name="Foulongne-Oriol M."/>
            <person name="Lombard V."/>
            <person name="Nagy L.G."/>
            <person name="Ohm R.A."/>
            <person name="Patyshakuliyeva A."/>
            <person name="Brun A."/>
            <person name="Aerts A.L."/>
            <person name="Bailey A.M."/>
            <person name="Billette C."/>
            <person name="Coutinho P.M."/>
            <person name="Deakin G."/>
            <person name="Doddapaneni H."/>
            <person name="Floudas D."/>
            <person name="Grimwood J."/>
            <person name="Hilden K."/>
            <person name="Kuees U."/>
            <person name="LaButti K.M."/>
            <person name="Lapidus A."/>
            <person name="Lindquist E.A."/>
            <person name="Lucas S.M."/>
            <person name="Murat C."/>
            <person name="Riley R.W."/>
            <person name="Salamov A.A."/>
            <person name="Schmutz J."/>
            <person name="Subramanian V."/>
            <person name="Woesten H.A.B."/>
            <person name="Xu J."/>
            <person name="Eastwood D.C."/>
            <person name="Foster G.D."/>
            <person name="Sonnenberg A.S."/>
            <person name="Cullen D."/>
            <person name="de Vries R.P."/>
            <person name="Lundell T."/>
            <person name="Hibbett D.S."/>
            <person name="Henrissat B."/>
            <person name="Burton K.S."/>
            <person name="Kerrigan R.W."/>
            <person name="Challen M.P."/>
            <person name="Grigoriev I.V."/>
            <person name="Martin F."/>
        </authorList>
    </citation>
    <scope>NUCLEOTIDE SEQUENCE [LARGE SCALE GENOMIC DNA]</scope>
    <source>
        <strain evidence="2">JB137-S8 / ATCC MYA-4627 / FGSC 10392</strain>
    </source>
</reference>
<dbReference type="RefSeq" id="XP_007327707.1">
    <property type="nucleotide sequence ID" value="XM_007327645.1"/>
</dbReference>
<dbReference type="HOGENOM" id="CLU_2721639_0_0_1"/>
<protein>
    <submittedName>
        <fullName evidence="1">Uncharacterized protein</fullName>
    </submittedName>
</protein>
<evidence type="ECO:0000313" key="1">
    <source>
        <dbReference type="EMBL" id="EKM81936.1"/>
    </source>
</evidence>
<dbReference type="KEGG" id="abp:AGABI1DRAFT83329"/>
<name>K5X292_AGABU</name>
<gene>
    <name evidence="1" type="ORF">AGABI1DRAFT_83329</name>
</gene>
<proteinExistence type="predicted"/>
<dbReference type="EMBL" id="JH971387">
    <property type="protein sequence ID" value="EKM81936.1"/>
    <property type="molecule type" value="Genomic_DNA"/>
</dbReference>
<dbReference type="Proteomes" id="UP000008493">
    <property type="component" value="Unassembled WGS sequence"/>
</dbReference>
<dbReference type="AlphaFoldDB" id="K5X292"/>